<name>A0ABS4HYQ9_9BACL</name>
<dbReference type="PANTHER" id="PTHR30029">
    <property type="entry name" value="STAGE V SPORULATION PROTEIN R"/>
    <property type="match status" value="1"/>
</dbReference>
<feature type="domain" description="SpoVR-like C-terminal" evidence="2">
    <location>
        <begin position="406"/>
        <end position="457"/>
    </location>
</feature>
<dbReference type="InterPro" id="IPR057008">
    <property type="entry name" value="SpoVR-like_C"/>
</dbReference>
<gene>
    <name evidence="3" type="ORF">J2Z65_003002</name>
</gene>
<dbReference type="EMBL" id="JAGGKV010000006">
    <property type="protein sequence ID" value="MBP1963783.1"/>
    <property type="molecule type" value="Genomic_DNA"/>
</dbReference>
<dbReference type="PANTHER" id="PTHR30029:SF2">
    <property type="entry name" value="STAGE V SPORULATION PROTEIN R"/>
    <property type="match status" value="1"/>
</dbReference>
<accession>A0ABS4HYQ9</accession>
<dbReference type="RefSeq" id="WP_167061438.1">
    <property type="nucleotide sequence ID" value="NZ_JAAOZR010000024.1"/>
</dbReference>
<proteinExistence type="predicted"/>
<dbReference type="Proteomes" id="UP001519344">
    <property type="component" value="Unassembled WGS sequence"/>
</dbReference>
<organism evidence="3 4">
    <name type="scientific">Paenibacillus aceris</name>
    <dbReference type="NCBI Taxonomy" id="869555"/>
    <lineage>
        <taxon>Bacteria</taxon>
        <taxon>Bacillati</taxon>
        <taxon>Bacillota</taxon>
        <taxon>Bacilli</taxon>
        <taxon>Bacillales</taxon>
        <taxon>Paenibacillaceae</taxon>
        <taxon>Paenibacillus</taxon>
    </lineage>
</organism>
<evidence type="ECO:0000259" key="2">
    <source>
        <dbReference type="Pfam" id="PF24755"/>
    </source>
</evidence>
<feature type="domain" description="SpoVR protein-like N-terminal" evidence="1">
    <location>
        <begin position="5"/>
        <end position="403"/>
    </location>
</feature>
<dbReference type="InterPro" id="IPR056174">
    <property type="entry name" value="SpoVR_N"/>
</dbReference>
<dbReference type="Pfam" id="PF04293">
    <property type="entry name" value="SpoVR"/>
    <property type="match status" value="1"/>
</dbReference>
<protein>
    <submittedName>
        <fullName evidence="3">Stage V sporulation protein R</fullName>
    </submittedName>
</protein>
<dbReference type="Pfam" id="PF24755">
    <property type="entry name" value="SpoVR_C"/>
    <property type="match status" value="1"/>
</dbReference>
<evidence type="ECO:0000259" key="1">
    <source>
        <dbReference type="Pfam" id="PF04293"/>
    </source>
</evidence>
<evidence type="ECO:0000313" key="4">
    <source>
        <dbReference type="Proteomes" id="UP001519344"/>
    </source>
</evidence>
<evidence type="ECO:0000313" key="3">
    <source>
        <dbReference type="EMBL" id="MBP1963783.1"/>
    </source>
</evidence>
<keyword evidence="4" id="KW-1185">Reference proteome</keyword>
<dbReference type="InterPro" id="IPR007390">
    <property type="entry name" value="Spore_V_R"/>
</dbReference>
<comment type="caution">
    <text evidence="3">The sequence shown here is derived from an EMBL/GenBank/DDBJ whole genome shotgun (WGS) entry which is preliminary data.</text>
</comment>
<sequence length="477" mass="56596">MSKSEIQQLEYAIDEITEIAKGFGLDFYPMRYEICPAEIIYTFGAYGMPTRYSHWSFGKNFHRMKTQYDLGLSKIYELVINSDPCYAFLLDGNSLIQNKLIVAHVLAHCDFFKNNVRFSKTNRNMVESMSATAERIRQYEIDHGIDEVEQFIDAVLAIQEHIDPVLTLSYRQARNRQETNRASAPAARSEATYGYEDLWSLDPKNKPAPAADKEEVRRFPPKPEKDILLFIEENAPYMEDWQRDILTMLRDEMLYFWPQLETKIMNEGWASYWHQRILREMDLTEEETIEYSKLNSSVVVPSRHTLNPYYLGVKIFEDIEKHWDNPTEEEMRIQGRKKGEGRSKMFEVREYESDTSFIRNYLNKPLVEELDLYIFEKKGPEWKITDKTWEHTRDQLFASRVNGGFPYIVVEDGDYQRNGELYLKHCYEGVELDLKYVERTLPYIYKLWGKSIHMHTVVEEKPVLFSFDGKKHHRRFL</sequence>
<reference evidence="3 4" key="1">
    <citation type="submission" date="2021-03" db="EMBL/GenBank/DDBJ databases">
        <title>Genomic Encyclopedia of Type Strains, Phase IV (KMG-IV): sequencing the most valuable type-strain genomes for metagenomic binning, comparative biology and taxonomic classification.</title>
        <authorList>
            <person name="Goeker M."/>
        </authorList>
    </citation>
    <scope>NUCLEOTIDE SEQUENCE [LARGE SCALE GENOMIC DNA]</scope>
    <source>
        <strain evidence="3 4">DSM 24950</strain>
    </source>
</reference>